<protein>
    <submittedName>
        <fullName evidence="1">Uncharacterized protein</fullName>
    </submittedName>
</protein>
<dbReference type="Gene3D" id="1.25.40.10">
    <property type="entry name" value="Tetratricopeptide repeat domain"/>
    <property type="match status" value="1"/>
</dbReference>
<dbReference type="OrthoDB" id="185373at2759"/>
<gene>
    <name evidence="1" type="ORF">PSTG_11927</name>
</gene>
<name>A0A0L0V6V6_9BASI</name>
<reference evidence="2" key="1">
    <citation type="submission" date="2014-03" db="EMBL/GenBank/DDBJ databases">
        <title>The Genome Sequence of Puccinia striiformis f. sp. tritici PST-78.</title>
        <authorList>
            <consortium name="The Broad Institute Genome Sequencing Platform"/>
            <person name="Cuomo C."/>
            <person name="Hulbert S."/>
            <person name="Chen X."/>
            <person name="Walker B."/>
            <person name="Young S.K."/>
            <person name="Zeng Q."/>
            <person name="Gargeya S."/>
            <person name="Fitzgerald M."/>
            <person name="Haas B."/>
            <person name="Abouelleil A."/>
            <person name="Alvarado L."/>
            <person name="Arachchi H.M."/>
            <person name="Berlin A.M."/>
            <person name="Chapman S.B."/>
            <person name="Goldberg J."/>
            <person name="Griggs A."/>
            <person name="Gujja S."/>
            <person name="Hansen M."/>
            <person name="Howarth C."/>
            <person name="Imamovic A."/>
            <person name="Larimer J."/>
            <person name="McCowan C."/>
            <person name="Montmayeur A."/>
            <person name="Murphy C."/>
            <person name="Neiman D."/>
            <person name="Pearson M."/>
            <person name="Priest M."/>
            <person name="Roberts A."/>
            <person name="Saif S."/>
            <person name="Shea T."/>
            <person name="Sisk P."/>
            <person name="Sykes S."/>
            <person name="Wortman J."/>
            <person name="Nusbaum C."/>
            <person name="Birren B."/>
        </authorList>
    </citation>
    <scope>NUCLEOTIDE SEQUENCE [LARGE SCALE GENOMIC DNA]</scope>
    <source>
        <strain evidence="2">race PST-78</strain>
    </source>
</reference>
<dbReference type="InterPro" id="IPR011990">
    <property type="entry name" value="TPR-like_helical_dom_sf"/>
</dbReference>
<sequence length="725" mass="84110">MRTYQPIKNIIKQKQTVDFTEKLNQFIQSYLTKPNTITTTTKPRRTENKNHLKLIQEIKNINPSQTTNLLKDLESQPSTTEAEEEHELAQLIRLSIKYKLTDQQNSFLSQKPIQEYKNQHLIHGARLLLPQDQQSLKYILNQKNSKLEPWVESDLLQRLTQEQQGEDDHLQLFDVLTKLTSRHHNRDRTINLVETLLSHIKINPSIETIDQLADQIQQITGLEIFRDSSTRLGGKLFDRFRSSFTFEEVWSWYQLSKTRRGGGGGVLENSLVSILEYGSELSRRSDRIEEILADFHTLTFSNRSLSSTDLLKTIENLLWLSILIKDTSIAVLALDPELTKFIQDKKIDGEKMVGLLARLIPLAESREQAWWFYERLSKLGKLTPQFFDQLLRDYLSLCESPLSTRRSSEERIQALSMSKLMSILDKMKASGIMIDNQTYSILLNHYSKVVKMNPRNLSTRLQLERIHTLIKLDMNLEPDQHLIHQLFKAFSYNGLYEKAWSMWDQHMISSSSMRNINSTRGDMDQVYKKISNPSFATMFDLAGFESERYGDGRLNLRAIQGWKFLVNQALRSSSSPKIISSTSSYLNKNLFDSWIECLCRSRRIEEALTLVFFNQYPPPSQSNPSSSSTPSPQTLNEDEDQLLYEFIIPFIDKRTLSILLRFSKREDYLLIQSKPSLITEHQNQNQKSYTTAITNTTFFHPVVINLIQTCFPQLVSVVQDQGPFN</sequence>
<evidence type="ECO:0000313" key="2">
    <source>
        <dbReference type="Proteomes" id="UP000054564"/>
    </source>
</evidence>
<dbReference type="STRING" id="1165861.A0A0L0V6V6"/>
<comment type="caution">
    <text evidence="1">The sequence shown here is derived from an EMBL/GenBank/DDBJ whole genome shotgun (WGS) entry which is preliminary data.</text>
</comment>
<proteinExistence type="predicted"/>
<dbReference type="Proteomes" id="UP000054564">
    <property type="component" value="Unassembled WGS sequence"/>
</dbReference>
<accession>A0A0L0V6V6</accession>
<dbReference type="AlphaFoldDB" id="A0A0L0V6V6"/>
<keyword evidence="2" id="KW-1185">Reference proteome</keyword>
<organism evidence="1 2">
    <name type="scientific">Puccinia striiformis f. sp. tritici PST-78</name>
    <dbReference type="NCBI Taxonomy" id="1165861"/>
    <lineage>
        <taxon>Eukaryota</taxon>
        <taxon>Fungi</taxon>
        <taxon>Dikarya</taxon>
        <taxon>Basidiomycota</taxon>
        <taxon>Pucciniomycotina</taxon>
        <taxon>Pucciniomycetes</taxon>
        <taxon>Pucciniales</taxon>
        <taxon>Pucciniaceae</taxon>
        <taxon>Puccinia</taxon>
    </lineage>
</organism>
<dbReference type="EMBL" id="AJIL01000110">
    <property type="protein sequence ID" value="KNE94739.1"/>
    <property type="molecule type" value="Genomic_DNA"/>
</dbReference>
<evidence type="ECO:0000313" key="1">
    <source>
        <dbReference type="EMBL" id="KNE94739.1"/>
    </source>
</evidence>